<dbReference type="EMBL" id="JAHRIO010033971">
    <property type="protein sequence ID" value="MEQ2169760.1"/>
    <property type="molecule type" value="Genomic_DNA"/>
</dbReference>
<sequence>MLAACCLNTPKLISEDMEHLSPPPVLQHLLKTKHIHTLPCGHHDKNKQTQQRTQVSTTNIQKLRGEIYQWNQLSSVVYGRRRPWTGRQSTAGQDTNTYLKCSEESFGFHFGSKTLEDLVWEYLHHA</sequence>
<name>A0ABV0NEE1_9TELE</name>
<evidence type="ECO:0000313" key="2">
    <source>
        <dbReference type="Proteomes" id="UP001476798"/>
    </source>
</evidence>
<proteinExistence type="predicted"/>
<organism evidence="1 2">
    <name type="scientific">Goodea atripinnis</name>
    <dbReference type="NCBI Taxonomy" id="208336"/>
    <lineage>
        <taxon>Eukaryota</taxon>
        <taxon>Metazoa</taxon>
        <taxon>Chordata</taxon>
        <taxon>Craniata</taxon>
        <taxon>Vertebrata</taxon>
        <taxon>Euteleostomi</taxon>
        <taxon>Actinopterygii</taxon>
        <taxon>Neopterygii</taxon>
        <taxon>Teleostei</taxon>
        <taxon>Neoteleostei</taxon>
        <taxon>Acanthomorphata</taxon>
        <taxon>Ovalentaria</taxon>
        <taxon>Atherinomorphae</taxon>
        <taxon>Cyprinodontiformes</taxon>
        <taxon>Goodeidae</taxon>
        <taxon>Goodea</taxon>
    </lineage>
</organism>
<comment type="caution">
    <text evidence="1">The sequence shown here is derived from an EMBL/GenBank/DDBJ whole genome shotgun (WGS) entry which is preliminary data.</text>
</comment>
<keyword evidence="2" id="KW-1185">Reference proteome</keyword>
<reference evidence="1 2" key="1">
    <citation type="submission" date="2021-06" db="EMBL/GenBank/DDBJ databases">
        <authorList>
            <person name="Palmer J.M."/>
        </authorList>
    </citation>
    <scope>NUCLEOTIDE SEQUENCE [LARGE SCALE GENOMIC DNA]</scope>
    <source>
        <strain evidence="1 2">GA_2019</strain>
        <tissue evidence="1">Muscle</tissue>
    </source>
</reference>
<evidence type="ECO:0000313" key="1">
    <source>
        <dbReference type="EMBL" id="MEQ2169760.1"/>
    </source>
</evidence>
<dbReference type="Proteomes" id="UP001476798">
    <property type="component" value="Unassembled WGS sequence"/>
</dbReference>
<protein>
    <submittedName>
        <fullName evidence="1">Uncharacterized protein</fullName>
    </submittedName>
</protein>
<accession>A0ABV0NEE1</accession>
<gene>
    <name evidence="1" type="ORF">GOODEAATRI_028547</name>
</gene>